<accession>X1HYW3</accession>
<name>X1HYW3_9ZZZZ</name>
<proteinExistence type="predicted"/>
<evidence type="ECO:0000313" key="1">
    <source>
        <dbReference type="EMBL" id="GAH50468.1"/>
    </source>
</evidence>
<comment type="caution">
    <text evidence="1">The sequence shown here is derived from an EMBL/GenBank/DDBJ whole genome shotgun (WGS) entry which is preliminary data.</text>
</comment>
<reference evidence="1" key="1">
    <citation type="journal article" date="2014" name="Front. Microbiol.">
        <title>High frequency of phylogenetically diverse reductive dehalogenase-homologous genes in deep subseafloor sedimentary metagenomes.</title>
        <authorList>
            <person name="Kawai M."/>
            <person name="Futagami T."/>
            <person name="Toyoda A."/>
            <person name="Takaki Y."/>
            <person name="Nishi S."/>
            <person name="Hori S."/>
            <person name="Arai W."/>
            <person name="Tsubouchi T."/>
            <person name="Morono Y."/>
            <person name="Uchiyama I."/>
            <person name="Ito T."/>
            <person name="Fujiyama A."/>
            <person name="Inagaki F."/>
            <person name="Takami H."/>
        </authorList>
    </citation>
    <scope>NUCLEOTIDE SEQUENCE</scope>
    <source>
        <strain evidence="1">Expedition CK06-06</strain>
    </source>
</reference>
<organism evidence="1">
    <name type="scientific">marine sediment metagenome</name>
    <dbReference type="NCBI Taxonomy" id="412755"/>
    <lineage>
        <taxon>unclassified sequences</taxon>
        <taxon>metagenomes</taxon>
        <taxon>ecological metagenomes</taxon>
    </lineage>
</organism>
<sequence>IVIHHILQGLYDCQRTEIAKYRITEIRKEL</sequence>
<dbReference type="EMBL" id="BARU01016610">
    <property type="protein sequence ID" value="GAH50468.1"/>
    <property type="molecule type" value="Genomic_DNA"/>
</dbReference>
<protein>
    <submittedName>
        <fullName evidence="1">Uncharacterized protein</fullName>
    </submittedName>
</protein>
<feature type="non-terminal residue" evidence="1">
    <location>
        <position position="1"/>
    </location>
</feature>
<dbReference type="AlphaFoldDB" id="X1HYW3"/>
<gene>
    <name evidence="1" type="ORF">S03H2_27606</name>
</gene>